<dbReference type="EMBL" id="KV442128">
    <property type="protein sequence ID" value="OAQ23156.1"/>
    <property type="molecule type" value="Genomic_DNA"/>
</dbReference>
<reference evidence="1 2" key="1">
    <citation type="submission" date="2016-05" db="EMBL/GenBank/DDBJ databases">
        <title>Genome sequencing reveals origins of a unique bacterial endosymbiosis in the earliest lineages of terrestrial Fungi.</title>
        <authorList>
            <consortium name="DOE Joint Genome Institute"/>
            <person name="Uehling J."/>
            <person name="Gryganskyi A."/>
            <person name="Hameed K."/>
            <person name="Tschaplinski T."/>
            <person name="Misztal P."/>
            <person name="Wu S."/>
            <person name="Desiro A."/>
            <person name="Vande Pol N."/>
            <person name="Du Z.-Y."/>
            <person name="Zienkiewicz A."/>
            <person name="Zienkiewicz K."/>
            <person name="Morin E."/>
            <person name="Tisserant E."/>
            <person name="Splivallo R."/>
            <person name="Hainaut M."/>
            <person name="Henrissat B."/>
            <person name="Ohm R."/>
            <person name="Kuo A."/>
            <person name="Yan J."/>
            <person name="Lipzen A."/>
            <person name="Nolan M."/>
            <person name="Labutti K."/>
            <person name="Barry K."/>
            <person name="Goldstein A."/>
            <person name="Labbe J."/>
            <person name="Schadt C."/>
            <person name="Tuskan G."/>
            <person name="Grigoriev I."/>
            <person name="Martin F."/>
            <person name="Vilgalys R."/>
            <person name="Bonito G."/>
        </authorList>
    </citation>
    <scope>NUCLEOTIDE SEQUENCE [LARGE SCALE GENOMIC DNA]</scope>
    <source>
        <strain evidence="1 2">AG-77</strain>
    </source>
</reference>
<evidence type="ECO:0008006" key="3">
    <source>
        <dbReference type="Google" id="ProtNLM"/>
    </source>
</evidence>
<name>A0A197JF87_9FUNG</name>
<dbReference type="Proteomes" id="UP000078512">
    <property type="component" value="Unassembled WGS sequence"/>
</dbReference>
<keyword evidence="2" id="KW-1185">Reference proteome</keyword>
<organism evidence="1 2">
    <name type="scientific">Linnemannia elongata AG-77</name>
    <dbReference type="NCBI Taxonomy" id="1314771"/>
    <lineage>
        <taxon>Eukaryota</taxon>
        <taxon>Fungi</taxon>
        <taxon>Fungi incertae sedis</taxon>
        <taxon>Mucoromycota</taxon>
        <taxon>Mortierellomycotina</taxon>
        <taxon>Mortierellomycetes</taxon>
        <taxon>Mortierellales</taxon>
        <taxon>Mortierellaceae</taxon>
        <taxon>Linnemannia</taxon>
    </lineage>
</organism>
<evidence type="ECO:0000313" key="2">
    <source>
        <dbReference type="Proteomes" id="UP000078512"/>
    </source>
</evidence>
<proteinExistence type="predicted"/>
<sequence>MGVPGWPSSRRRILSGELYPGYGKSLEGCRSPRKTTFKNLEKKLRDAFYSGQDSRMVLATYLRGQGWSLPDTASEADVIIARDFMPGDIVVSQDSDMAAYENVETIWRPLPRKRFLKYDMAVVTLDSLLEARYTLEEHEVR</sequence>
<gene>
    <name evidence="1" type="ORF">K457DRAFT_25356</name>
</gene>
<dbReference type="OrthoDB" id="2433063at2759"/>
<evidence type="ECO:0000313" key="1">
    <source>
        <dbReference type="EMBL" id="OAQ23156.1"/>
    </source>
</evidence>
<accession>A0A197JF87</accession>
<protein>
    <recommendedName>
        <fullName evidence="3">XPG-I domain-containing protein</fullName>
    </recommendedName>
</protein>
<dbReference type="AlphaFoldDB" id="A0A197JF87"/>